<protein>
    <submittedName>
        <fullName evidence="4">Predicted membrane protein</fullName>
    </submittedName>
</protein>
<keyword evidence="3" id="KW-1133">Transmembrane helix</keyword>
<dbReference type="InterPro" id="IPR019286">
    <property type="entry name" value="DUF2339_TM"/>
</dbReference>
<evidence type="ECO:0000256" key="2">
    <source>
        <dbReference type="SAM" id="MobiDB-lite"/>
    </source>
</evidence>
<feature type="transmembrane region" description="Helical" evidence="3">
    <location>
        <begin position="6"/>
        <end position="24"/>
    </location>
</feature>
<evidence type="ECO:0000313" key="4">
    <source>
        <dbReference type="EMBL" id="SHM14774.1"/>
    </source>
</evidence>
<feature type="transmembrane region" description="Helical" evidence="3">
    <location>
        <begin position="680"/>
        <end position="703"/>
    </location>
</feature>
<feature type="transmembrane region" description="Helical" evidence="3">
    <location>
        <begin position="606"/>
        <end position="625"/>
    </location>
</feature>
<accession>A0A1M7GEE1</accession>
<evidence type="ECO:0000256" key="3">
    <source>
        <dbReference type="SAM" id="Phobius"/>
    </source>
</evidence>
<feature type="transmembrane region" description="Helical" evidence="3">
    <location>
        <begin position="645"/>
        <end position="668"/>
    </location>
</feature>
<dbReference type="EMBL" id="FRBT01000004">
    <property type="protein sequence ID" value="SHM14774.1"/>
    <property type="molecule type" value="Genomic_DNA"/>
</dbReference>
<name>A0A1M7GEE1_9FLAO</name>
<feature type="transmembrane region" description="Helical" evidence="3">
    <location>
        <begin position="233"/>
        <end position="252"/>
    </location>
</feature>
<dbReference type="STRING" id="946677.SAMN05444484_104187"/>
<feature type="transmembrane region" description="Helical" evidence="3">
    <location>
        <begin position="803"/>
        <end position="820"/>
    </location>
</feature>
<dbReference type="PANTHER" id="PTHR38434">
    <property type="entry name" value="BLL2549 PROTEIN"/>
    <property type="match status" value="1"/>
</dbReference>
<feature type="compositionally biased region" description="Pro residues" evidence="2">
    <location>
        <begin position="115"/>
        <end position="125"/>
    </location>
</feature>
<keyword evidence="1" id="KW-0175">Coiled coil</keyword>
<organism evidence="4 5">
    <name type="scientific">Flavobacterium chilense</name>
    <dbReference type="NCBI Taxonomy" id="946677"/>
    <lineage>
        <taxon>Bacteria</taxon>
        <taxon>Pseudomonadati</taxon>
        <taxon>Bacteroidota</taxon>
        <taxon>Flavobacteriia</taxon>
        <taxon>Flavobacteriales</taxon>
        <taxon>Flavobacteriaceae</taxon>
        <taxon>Flavobacterium</taxon>
    </lineage>
</organism>
<dbReference type="AlphaFoldDB" id="A0A1M7GEE1"/>
<feature type="transmembrane region" description="Helical" evidence="3">
    <location>
        <begin position="580"/>
        <end position="599"/>
    </location>
</feature>
<dbReference type="RefSeq" id="WP_068843977.1">
    <property type="nucleotide sequence ID" value="NZ_FRBT01000004.1"/>
</dbReference>
<proteinExistence type="predicted"/>
<sequence length="840" mass="95494">MESFLLVALFCFLIYILNTIKGRFDHLENDIQKLSKKLDLLKTTEKPAETIPVAPIPVVKKEEFRITPEQSTENTPEPVKPEIIEEKISDAQLEKIALSANIDNSPKPVESGPAEPKPTPRPVVPAEPQKTFWENFKEKNPDLEKFIGENLINKIGVLILVLGISYFVKYAIDKDWINEPARVGIGILCGALVMGVAHKLRKNYAAFSSVIVAGAIAIFYFTIGIAFHDYHLFNQTVAFSIMVVITVFSALISLSYNRIELAVLSLIGGFAVPFMVSTGEGNYIVLFTYIIILNIGILAIAYYKKWNLVNILAYAFTVLLYAAWLSRDLSSDKPHYSGAFIFGFIFYFIFILMNIIHNIRSKGEFSKTQLTILASNTFLFYAAGMTILSNYHPELKGLFTTALAFLNLIYAWFLYKKFELDEKAAYLLIGLTLTFITLAIPIQFEGNYITLFWAAEAVLLLWLSQKSKITSYRFGAVIVHILMIFSLIMDWKKYYDGDIPLHIVINPIFITGVFAIASLFAIFYLLKNETENSTIFDISFNPETYKTIISTVGIIIAYFTGLFEVIYQSNHYIENLYSSIALPIVYHLLFTAILSSFLIKQKTATGYQGALLIAICNIVLFAFWFSNYQFLEHKDIIATGNGKSIAFYFHYISLLITIYLGYQMFHIYKKVNFSFFKSHYFMWIAAFFIIYIASSEVMLHGLVLMNSTVTPHDIQTSAMYANYKNDLPYLRQFIADDFIELARIKIIKTGLPVLWGILAFVFLIIGIKKQQKSLRIIALSLLGLTILKLFLYDISNISETGKIISFILLGILILVISFVYQKIKVLVIDENKPQETNETK</sequence>
<feature type="transmembrane region" description="Helical" evidence="3">
    <location>
        <begin position="336"/>
        <end position="356"/>
    </location>
</feature>
<feature type="region of interest" description="Disordered" evidence="2">
    <location>
        <begin position="103"/>
        <end position="126"/>
    </location>
</feature>
<feature type="transmembrane region" description="Helical" evidence="3">
    <location>
        <begin position="308"/>
        <end position="324"/>
    </location>
</feature>
<dbReference type="PANTHER" id="PTHR38434:SF1">
    <property type="entry name" value="BLL2549 PROTEIN"/>
    <property type="match status" value="1"/>
</dbReference>
<feature type="coiled-coil region" evidence="1">
    <location>
        <begin position="17"/>
        <end position="44"/>
    </location>
</feature>
<gene>
    <name evidence="4" type="ORF">SAMN05444484_104187</name>
</gene>
<feature type="transmembrane region" description="Helical" evidence="3">
    <location>
        <begin position="368"/>
        <end position="391"/>
    </location>
</feature>
<feature type="transmembrane region" description="Helical" evidence="3">
    <location>
        <begin position="746"/>
        <end position="767"/>
    </location>
</feature>
<keyword evidence="3" id="KW-0472">Membrane</keyword>
<dbReference type="Pfam" id="PF10101">
    <property type="entry name" value="DUF2339"/>
    <property type="match status" value="1"/>
</dbReference>
<evidence type="ECO:0000256" key="1">
    <source>
        <dbReference type="SAM" id="Coils"/>
    </source>
</evidence>
<feature type="transmembrane region" description="Helical" evidence="3">
    <location>
        <begin position="397"/>
        <end position="415"/>
    </location>
</feature>
<keyword evidence="5" id="KW-1185">Reference proteome</keyword>
<feature type="transmembrane region" description="Helical" evidence="3">
    <location>
        <begin position="283"/>
        <end position="303"/>
    </location>
</feature>
<dbReference type="Proteomes" id="UP000184028">
    <property type="component" value="Unassembled WGS sequence"/>
</dbReference>
<feature type="transmembrane region" description="Helical" evidence="3">
    <location>
        <begin position="204"/>
        <end position="227"/>
    </location>
</feature>
<feature type="transmembrane region" description="Helical" evidence="3">
    <location>
        <begin position="151"/>
        <end position="168"/>
    </location>
</feature>
<feature type="transmembrane region" description="Helical" evidence="3">
    <location>
        <begin position="180"/>
        <end position="197"/>
    </location>
</feature>
<feature type="transmembrane region" description="Helical" evidence="3">
    <location>
        <begin position="259"/>
        <end position="277"/>
    </location>
</feature>
<feature type="transmembrane region" description="Helical" evidence="3">
    <location>
        <begin position="471"/>
        <end position="489"/>
    </location>
</feature>
<dbReference type="OrthoDB" id="666059at2"/>
<feature type="transmembrane region" description="Helical" evidence="3">
    <location>
        <begin position="774"/>
        <end position="791"/>
    </location>
</feature>
<feature type="transmembrane region" description="Helical" evidence="3">
    <location>
        <begin position="424"/>
        <end position="442"/>
    </location>
</feature>
<feature type="transmembrane region" description="Helical" evidence="3">
    <location>
        <begin position="501"/>
        <end position="526"/>
    </location>
</feature>
<feature type="transmembrane region" description="Helical" evidence="3">
    <location>
        <begin position="547"/>
        <end position="568"/>
    </location>
</feature>
<evidence type="ECO:0000313" key="5">
    <source>
        <dbReference type="Proteomes" id="UP000184028"/>
    </source>
</evidence>
<keyword evidence="3" id="KW-0812">Transmembrane</keyword>
<feature type="transmembrane region" description="Helical" evidence="3">
    <location>
        <begin position="448"/>
        <end position="464"/>
    </location>
</feature>
<reference evidence="5" key="1">
    <citation type="submission" date="2016-11" db="EMBL/GenBank/DDBJ databases">
        <authorList>
            <person name="Varghese N."/>
            <person name="Submissions S."/>
        </authorList>
    </citation>
    <scope>NUCLEOTIDE SEQUENCE [LARGE SCALE GENOMIC DNA]</scope>
    <source>
        <strain evidence="5">DSM 24724</strain>
    </source>
</reference>